<evidence type="ECO:0000313" key="3">
    <source>
        <dbReference type="EMBL" id="KKZ63317.1"/>
    </source>
</evidence>
<dbReference type="InterPro" id="IPR016197">
    <property type="entry name" value="Chromo-like_dom_sf"/>
</dbReference>
<comment type="subunit">
    <text evidence="1">Component of the NuA4 histone acetyltransferase complex.</text>
</comment>
<dbReference type="CDD" id="cd00024">
    <property type="entry name" value="CD_CSD"/>
    <property type="match status" value="1"/>
</dbReference>
<gene>
    <name evidence="3" type="ORF">EMCG_00300</name>
</gene>
<feature type="region of interest" description="Disordered" evidence="2">
    <location>
        <begin position="1"/>
        <end position="28"/>
    </location>
</feature>
<proteinExistence type="predicted"/>
<dbReference type="Gene3D" id="2.40.50.40">
    <property type="match status" value="1"/>
</dbReference>
<comment type="caution">
    <text evidence="3">The sequence shown here is derived from an EMBL/GenBank/DDBJ whole genome shotgun (WGS) entry which is preliminary data.</text>
</comment>
<sequence>MDEVGISAGAPHDGVSPHPWSRPRISTGHAGTTHEEWLVKRILDSRVRVREGKSILEYCVAWQPTWQPWSDLIPGCEELVKIFHAERGERPSLTTLRRHMRFKQKRRSRRDGGHKIVKSIG</sequence>
<evidence type="ECO:0000313" key="4">
    <source>
        <dbReference type="Proteomes" id="UP000034164"/>
    </source>
</evidence>
<dbReference type="VEuPathDB" id="FungiDB:EMCG_00300"/>
<evidence type="ECO:0008006" key="5">
    <source>
        <dbReference type="Google" id="ProtNLM"/>
    </source>
</evidence>
<accession>A0A0G2HYC7</accession>
<dbReference type="SUPFAM" id="SSF54160">
    <property type="entry name" value="Chromo domain-like"/>
    <property type="match status" value="1"/>
</dbReference>
<dbReference type="OrthoDB" id="4187800at2759"/>
<protein>
    <recommendedName>
        <fullName evidence="5">Chromo domain-containing protein</fullName>
    </recommendedName>
</protein>
<dbReference type="EMBL" id="LCZI01000992">
    <property type="protein sequence ID" value="KKZ63317.1"/>
    <property type="molecule type" value="Genomic_DNA"/>
</dbReference>
<feature type="region of interest" description="Disordered" evidence="2">
    <location>
        <begin position="101"/>
        <end position="121"/>
    </location>
</feature>
<reference evidence="4" key="1">
    <citation type="journal article" date="2015" name="PLoS Genet.">
        <title>The dynamic genome and transcriptome of the human fungal pathogen Blastomyces and close relative Emmonsia.</title>
        <authorList>
            <person name="Munoz J.F."/>
            <person name="Gauthier G.M."/>
            <person name="Desjardins C.A."/>
            <person name="Gallo J.E."/>
            <person name="Holder J."/>
            <person name="Sullivan T.D."/>
            <person name="Marty A.J."/>
            <person name="Carmen J.C."/>
            <person name="Chen Z."/>
            <person name="Ding L."/>
            <person name="Gujja S."/>
            <person name="Magrini V."/>
            <person name="Misas E."/>
            <person name="Mitreva M."/>
            <person name="Priest M."/>
            <person name="Saif S."/>
            <person name="Whiston E.A."/>
            <person name="Young S."/>
            <person name="Zeng Q."/>
            <person name="Goldman W.E."/>
            <person name="Mardis E.R."/>
            <person name="Taylor J.W."/>
            <person name="McEwen J.G."/>
            <person name="Clay O.K."/>
            <person name="Klein B.S."/>
            <person name="Cuomo C.A."/>
        </authorList>
    </citation>
    <scope>NUCLEOTIDE SEQUENCE [LARGE SCALE GENOMIC DNA]</scope>
    <source>
        <strain evidence="4">UAMH 3008</strain>
    </source>
</reference>
<dbReference type="Proteomes" id="UP000034164">
    <property type="component" value="Unassembled WGS sequence"/>
</dbReference>
<dbReference type="AlphaFoldDB" id="A0A0G2HYC7"/>
<name>A0A0G2HYC7_9EURO</name>
<organism evidence="3 4">
    <name type="scientific">[Emmonsia] crescens</name>
    <dbReference type="NCBI Taxonomy" id="73230"/>
    <lineage>
        <taxon>Eukaryota</taxon>
        <taxon>Fungi</taxon>
        <taxon>Dikarya</taxon>
        <taxon>Ascomycota</taxon>
        <taxon>Pezizomycotina</taxon>
        <taxon>Eurotiomycetes</taxon>
        <taxon>Eurotiomycetidae</taxon>
        <taxon>Onygenales</taxon>
        <taxon>Ajellomycetaceae</taxon>
        <taxon>Emergomyces</taxon>
    </lineage>
</organism>
<evidence type="ECO:0000256" key="2">
    <source>
        <dbReference type="SAM" id="MobiDB-lite"/>
    </source>
</evidence>
<evidence type="ECO:0000256" key="1">
    <source>
        <dbReference type="ARBA" id="ARBA00011353"/>
    </source>
</evidence>